<sequence length="28" mass="3174">MLDAMWLFIVTFTTVGYGDLTPTTYCGR</sequence>
<gene>
    <name evidence="2" type="ORF">OKA104_LOCUS51512</name>
</gene>
<dbReference type="InterPro" id="IPR013099">
    <property type="entry name" value="K_chnl_dom"/>
</dbReference>
<proteinExistence type="predicted"/>
<evidence type="ECO:0000313" key="2">
    <source>
        <dbReference type="EMBL" id="CAF4403132.1"/>
    </source>
</evidence>
<protein>
    <recommendedName>
        <fullName evidence="1">Potassium channel domain-containing protein</fullName>
    </recommendedName>
</protein>
<feature type="domain" description="Potassium channel" evidence="1">
    <location>
        <begin position="2"/>
        <end position="28"/>
    </location>
</feature>
<reference evidence="2" key="1">
    <citation type="submission" date="2021-02" db="EMBL/GenBank/DDBJ databases">
        <authorList>
            <person name="Nowell W R."/>
        </authorList>
    </citation>
    <scope>NUCLEOTIDE SEQUENCE</scope>
</reference>
<accession>A0A820PE26</accession>
<organism evidence="2 3">
    <name type="scientific">Adineta steineri</name>
    <dbReference type="NCBI Taxonomy" id="433720"/>
    <lineage>
        <taxon>Eukaryota</taxon>
        <taxon>Metazoa</taxon>
        <taxon>Spiralia</taxon>
        <taxon>Gnathifera</taxon>
        <taxon>Rotifera</taxon>
        <taxon>Eurotatoria</taxon>
        <taxon>Bdelloidea</taxon>
        <taxon>Adinetida</taxon>
        <taxon>Adinetidae</taxon>
        <taxon>Adineta</taxon>
    </lineage>
</organism>
<evidence type="ECO:0000259" key="1">
    <source>
        <dbReference type="Pfam" id="PF07885"/>
    </source>
</evidence>
<evidence type="ECO:0000313" key="3">
    <source>
        <dbReference type="Proteomes" id="UP000663881"/>
    </source>
</evidence>
<dbReference type="AlphaFoldDB" id="A0A820PE26"/>
<name>A0A820PE26_9BILA</name>
<comment type="caution">
    <text evidence="2">The sequence shown here is derived from an EMBL/GenBank/DDBJ whole genome shotgun (WGS) entry which is preliminary data.</text>
</comment>
<dbReference type="Proteomes" id="UP000663881">
    <property type="component" value="Unassembled WGS sequence"/>
</dbReference>
<dbReference type="Gene3D" id="1.10.287.70">
    <property type="match status" value="1"/>
</dbReference>
<dbReference type="EMBL" id="CAJOAY010028053">
    <property type="protein sequence ID" value="CAF4403132.1"/>
    <property type="molecule type" value="Genomic_DNA"/>
</dbReference>
<dbReference type="SUPFAM" id="SSF81324">
    <property type="entry name" value="Voltage-gated potassium channels"/>
    <property type="match status" value="1"/>
</dbReference>
<feature type="non-terminal residue" evidence="2">
    <location>
        <position position="1"/>
    </location>
</feature>
<dbReference type="Pfam" id="PF07885">
    <property type="entry name" value="Ion_trans_2"/>
    <property type="match status" value="1"/>
</dbReference>